<keyword evidence="4" id="KW-0472">Membrane</keyword>
<comment type="subcellular location">
    <subcellularLocation>
        <location evidence="1">Endomembrane system</location>
    </subcellularLocation>
</comment>
<feature type="domain" description="Clathrin/coatomer adaptor adaptin-like N-terminal" evidence="5">
    <location>
        <begin position="66"/>
        <end position="575"/>
    </location>
</feature>
<dbReference type="InterPro" id="IPR016024">
    <property type="entry name" value="ARM-type_fold"/>
</dbReference>
<keyword evidence="7" id="KW-1185">Reference proteome</keyword>
<dbReference type="InterPro" id="IPR002553">
    <property type="entry name" value="Clathrin/coatomer_adapt-like_N"/>
</dbReference>
<evidence type="ECO:0000313" key="7">
    <source>
        <dbReference type="Proteomes" id="UP001648503"/>
    </source>
</evidence>
<protein>
    <recommendedName>
        <fullName evidence="5">Clathrin/coatomer adaptor adaptin-like N-terminal domain-containing protein</fullName>
    </recommendedName>
</protein>
<keyword evidence="2" id="KW-0813">Transport</keyword>
<dbReference type="InterPro" id="IPR050840">
    <property type="entry name" value="Adaptor_Complx_Large_Subunit"/>
</dbReference>
<name>A0ABQ8F728_9FUNG</name>
<keyword evidence="3" id="KW-0653">Protein transport</keyword>
<dbReference type="InterPro" id="IPR011989">
    <property type="entry name" value="ARM-like"/>
</dbReference>
<reference evidence="6 7" key="1">
    <citation type="submission" date="2021-02" db="EMBL/GenBank/DDBJ databases">
        <title>Variation within the Batrachochytrium salamandrivorans European outbreak.</title>
        <authorList>
            <person name="Kelly M."/>
            <person name="Pasmans F."/>
            <person name="Shea T.P."/>
            <person name="Munoz J.F."/>
            <person name="Carranza S."/>
            <person name="Cuomo C.A."/>
            <person name="Martel A."/>
        </authorList>
    </citation>
    <scope>NUCLEOTIDE SEQUENCE [LARGE SCALE GENOMIC DNA]</scope>
    <source>
        <strain evidence="6 7">AMFP18/2</strain>
    </source>
</reference>
<accession>A0ABQ8F728</accession>
<sequence length="584" mass="64651">MSTRRANARRSGLDPEFHELLVKLNKTNSESLRRNLIASAVQSLRLKMIAPSKSLAATSRFVVQAMFCEMMGHDTSDFAHLSAILLCQNARNIYEKRLAHLAASVFLPRNQKMSLLMSNTLQKDLCSTNYFEVSMALSVISITSTPDMVPLLIRFVEKSLQHDSELIRRKAVLAFHRFYILDSQAVLPYIKKLKRSLADAHPSVMSASLITLYDVVKNTPDLHMSLAPAVTHILNQIIDNKLDSSYNYHGVPAPFVQLNCMRMLAILKPLTEEREKDISNSVLAAMHKINIGQQDDIAYMLILQCVQTLAIRPSAPVIFKRLQQMGLQLTHSDLPNEKRLGIQCLVVLAKHGVQLSPSETEKLFSEFAYPDIEIPLKYSIIEAMIRLCKDAAMATTLLGMLFEMVACVSGNVFMQRTCIDHVLVLLEAHELDPLVTSKAILDCVECLPDASRSVLTSRVTGYITNGRVVSHVALTRALGWLGDTTHPPCLTWLAIWIVGQIGSQEALELIATLLKSTADLDTGAYTDLIAHAIETCTKLGSVMGSQLPIDLTQTITGLCGSSHMGIAVRAREYVEAYAPIPTSK</sequence>
<dbReference type="Proteomes" id="UP001648503">
    <property type="component" value="Unassembled WGS sequence"/>
</dbReference>
<dbReference type="Pfam" id="PF01602">
    <property type="entry name" value="Adaptin_N"/>
    <property type="match status" value="1"/>
</dbReference>
<evidence type="ECO:0000256" key="2">
    <source>
        <dbReference type="ARBA" id="ARBA00022448"/>
    </source>
</evidence>
<evidence type="ECO:0000256" key="1">
    <source>
        <dbReference type="ARBA" id="ARBA00004308"/>
    </source>
</evidence>
<dbReference type="SUPFAM" id="SSF48371">
    <property type="entry name" value="ARM repeat"/>
    <property type="match status" value="1"/>
</dbReference>
<dbReference type="EMBL" id="JAFCIX010000357">
    <property type="protein sequence ID" value="KAH6593343.1"/>
    <property type="molecule type" value="Genomic_DNA"/>
</dbReference>
<dbReference type="PANTHER" id="PTHR22780">
    <property type="entry name" value="ADAPTIN, ALPHA/GAMMA/EPSILON"/>
    <property type="match status" value="1"/>
</dbReference>
<proteinExistence type="predicted"/>
<evidence type="ECO:0000259" key="5">
    <source>
        <dbReference type="Pfam" id="PF01602"/>
    </source>
</evidence>
<dbReference type="Gene3D" id="1.25.10.10">
    <property type="entry name" value="Leucine-rich Repeat Variant"/>
    <property type="match status" value="1"/>
</dbReference>
<evidence type="ECO:0000256" key="3">
    <source>
        <dbReference type="ARBA" id="ARBA00022927"/>
    </source>
</evidence>
<evidence type="ECO:0000313" key="6">
    <source>
        <dbReference type="EMBL" id="KAH6593343.1"/>
    </source>
</evidence>
<comment type="caution">
    <text evidence="6">The sequence shown here is derived from an EMBL/GenBank/DDBJ whole genome shotgun (WGS) entry which is preliminary data.</text>
</comment>
<organism evidence="6 7">
    <name type="scientific">Batrachochytrium salamandrivorans</name>
    <dbReference type="NCBI Taxonomy" id="1357716"/>
    <lineage>
        <taxon>Eukaryota</taxon>
        <taxon>Fungi</taxon>
        <taxon>Fungi incertae sedis</taxon>
        <taxon>Chytridiomycota</taxon>
        <taxon>Chytridiomycota incertae sedis</taxon>
        <taxon>Chytridiomycetes</taxon>
        <taxon>Rhizophydiales</taxon>
        <taxon>Rhizophydiales incertae sedis</taxon>
        <taxon>Batrachochytrium</taxon>
    </lineage>
</organism>
<gene>
    <name evidence="6" type="ORF">BASA50_007551</name>
</gene>
<evidence type="ECO:0000256" key="4">
    <source>
        <dbReference type="ARBA" id="ARBA00023136"/>
    </source>
</evidence>